<proteinExistence type="predicted"/>
<dbReference type="GO" id="GO:0008127">
    <property type="term" value="F:quercetin 2,3-dioxygenase activity"/>
    <property type="evidence" value="ECO:0007669"/>
    <property type="project" value="UniProtKB-EC"/>
</dbReference>
<dbReference type="PANTHER" id="PTHR36440">
    <property type="entry name" value="PUTATIVE (AFU_ORTHOLOGUE AFUA_8G07350)-RELATED"/>
    <property type="match status" value="1"/>
</dbReference>
<keyword evidence="3" id="KW-1185">Reference proteome</keyword>
<name>A0ABM9AWU4_9BACT</name>
<evidence type="ECO:0000259" key="1">
    <source>
        <dbReference type="Pfam" id="PF07883"/>
    </source>
</evidence>
<dbReference type="Proteomes" id="UP000837803">
    <property type="component" value="Unassembled WGS sequence"/>
</dbReference>
<dbReference type="InterPro" id="IPR013096">
    <property type="entry name" value="Cupin_2"/>
</dbReference>
<comment type="caution">
    <text evidence="2">The sequence shown here is derived from an EMBL/GenBank/DDBJ whole genome shotgun (WGS) entry which is preliminary data.</text>
</comment>
<dbReference type="CDD" id="cd02215">
    <property type="entry name" value="cupin_QDO_N_C"/>
    <property type="match status" value="1"/>
</dbReference>
<dbReference type="EMBL" id="CAKLPZ010000001">
    <property type="protein sequence ID" value="CAH0998875.1"/>
    <property type="molecule type" value="Genomic_DNA"/>
</dbReference>
<dbReference type="EC" id="1.13.11.24" evidence="2"/>
<feature type="domain" description="Cupin type-2" evidence="1">
    <location>
        <begin position="77"/>
        <end position="138"/>
    </location>
</feature>
<evidence type="ECO:0000313" key="2">
    <source>
        <dbReference type="EMBL" id="CAH0998875.1"/>
    </source>
</evidence>
<organism evidence="2 3">
    <name type="scientific">Neolewinella maritima</name>
    <dbReference type="NCBI Taxonomy" id="1383882"/>
    <lineage>
        <taxon>Bacteria</taxon>
        <taxon>Pseudomonadati</taxon>
        <taxon>Bacteroidota</taxon>
        <taxon>Saprospiria</taxon>
        <taxon>Saprospirales</taxon>
        <taxon>Lewinellaceae</taxon>
        <taxon>Neolewinella</taxon>
    </lineage>
</organism>
<dbReference type="PANTHER" id="PTHR36440:SF1">
    <property type="entry name" value="PUTATIVE (AFU_ORTHOLOGUE AFUA_8G07350)-RELATED"/>
    <property type="match status" value="1"/>
</dbReference>
<dbReference type="SUPFAM" id="SSF51182">
    <property type="entry name" value="RmlC-like cupins"/>
    <property type="match status" value="1"/>
</dbReference>
<reference evidence="2" key="1">
    <citation type="submission" date="2021-12" db="EMBL/GenBank/DDBJ databases">
        <authorList>
            <person name="Rodrigo-Torres L."/>
            <person name="Arahal R. D."/>
            <person name="Lucena T."/>
        </authorList>
    </citation>
    <scope>NUCLEOTIDE SEQUENCE</scope>
    <source>
        <strain evidence="2">CECT 8419</strain>
    </source>
</reference>
<dbReference type="RefSeq" id="WP_238749096.1">
    <property type="nucleotide sequence ID" value="NZ_CAKLPZ010000001.1"/>
</dbReference>
<evidence type="ECO:0000313" key="3">
    <source>
        <dbReference type="Proteomes" id="UP000837803"/>
    </source>
</evidence>
<accession>A0ABM9AWU4</accession>
<dbReference type="InterPro" id="IPR014710">
    <property type="entry name" value="RmlC-like_jellyroll"/>
</dbReference>
<dbReference type="Pfam" id="PF07883">
    <property type="entry name" value="Cupin_2"/>
    <property type="match status" value="1"/>
</dbReference>
<dbReference type="InterPro" id="IPR053146">
    <property type="entry name" value="QDO-like"/>
</dbReference>
<keyword evidence="2" id="KW-0560">Oxidoreductase</keyword>
<protein>
    <submittedName>
        <fullName evidence="2">Quercetin 2,3-dioxygenase</fullName>
        <ecNumber evidence="2">1.13.11.24</ecNumber>
    </submittedName>
</protein>
<sequence length="177" mass="19048">MQRKNFLRTSLAVGITAIFGSPAASHPGSARLSTLPRIVRSDEGRPVTVLGDRMRIKLTAEDTNGLFTLIEEDNAAGVQIPPHIHEHEDEVFYVLAGELELTVGDQTTVLQAGDLAFGPRGVPHSWRTIGSSTTRVLLSVFPAGLEAMFAELGELPPGPPDMATVTEVCGRYGIRFV</sequence>
<dbReference type="Gene3D" id="2.60.120.10">
    <property type="entry name" value="Jelly Rolls"/>
    <property type="match status" value="1"/>
</dbReference>
<dbReference type="InterPro" id="IPR011051">
    <property type="entry name" value="RmlC_Cupin_sf"/>
</dbReference>
<gene>
    <name evidence="2" type="primary">qdoI</name>
    <name evidence="2" type="ORF">LEM8419_00190</name>
</gene>